<protein>
    <submittedName>
        <fullName evidence="2">Uncharacterized protein</fullName>
    </submittedName>
</protein>
<dbReference type="OrthoDB" id="9974010at2"/>
<sequence length="81" mass="9537">MKYINLACMFLSFGLLTCFGLQVIQKFADATTVSDANWDHINYWASDLIIVPLIFLGLTIFCFWLAYWDYYDKNHTINKKK</sequence>
<evidence type="ECO:0000313" key="3">
    <source>
        <dbReference type="Proteomes" id="UP000286974"/>
    </source>
</evidence>
<keyword evidence="3" id="KW-1185">Reference proteome</keyword>
<dbReference type="AlphaFoldDB" id="A0A401FM72"/>
<accession>A0A401FM72</accession>
<organism evidence="2 3">
    <name type="scientific">Lentilactobacillus kosonis</name>
    <dbReference type="NCBI Taxonomy" id="2810561"/>
    <lineage>
        <taxon>Bacteria</taxon>
        <taxon>Bacillati</taxon>
        <taxon>Bacillota</taxon>
        <taxon>Bacilli</taxon>
        <taxon>Lactobacillales</taxon>
        <taxon>Lactobacillaceae</taxon>
        <taxon>Lentilactobacillus</taxon>
    </lineage>
</organism>
<dbReference type="EMBL" id="BEXA01000003">
    <property type="protein sequence ID" value="GAY73437.1"/>
    <property type="molecule type" value="Genomic_DNA"/>
</dbReference>
<proteinExistence type="predicted"/>
<evidence type="ECO:0000256" key="1">
    <source>
        <dbReference type="SAM" id="Phobius"/>
    </source>
</evidence>
<keyword evidence="1" id="KW-1133">Transmembrane helix</keyword>
<gene>
    <name evidence="2" type="ORF">NBRC111893_1583</name>
</gene>
<dbReference type="Proteomes" id="UP000286974">
    <property type="component" value="Unassembled WGS sequence"/>
</dbReference>
<feature type="transmembrane region" description="Helical" evidence="1">
    <location>
        <begin position="44"/>
        <end position="71"/>
    </location>
</feature>
<keyword evidence="1" id="KW-0812">Transmembrane</keyword>
<reference evidence="2 3" key="1">
    <citation type="submission" date="2017-11" db="EMBL/GenBank/DDBJ databases">
        <title>Draft Genome Sequence of Lactobacillus curieae NBRC 111893 isolated from Koso, a Japanese sugar-Vegetable Fermented Beverage.</title>
        <authorList>
            <person name="Chiou T.Y."/>
            <person name="Oshima K."/>
            <person name="Suda W."/>
            <person name="Hattori M."/>
            <person name="Takahashi T."/>
        </authorList>
    </citation>
    <scope>NUCLEOTIDE SEQUENCE [LARGE SCALE GENOMIC DNA]</scope>
    <source>
        <strain evidence="2 3">NBRC111893</strain>
    </source>
</reference>
<comment type="caution">
    <text evidence="2">The sequence shown here is derived from an EMBL/GenBank/DDBJ whole genome shotgun (WGS) entry which is preliminary data.</text>
</comment>
<name>A0A401FM72_9LACO</name>
<keyword evidence="1" id="KW-0472">Membrane</keyword>
<evidence type="ECO:0000313" key="2">
    <source>
        <dbReference type="EMBL" id="GAY73437.1"/>
    </source>
</evidence>
<dbReference type="RefSeq" id="WP_125008418.1">
    <property type="nucleotide sequence ID" value="NZ_BEXA01000003.1"/>
</dbReference>